<protein>
    <recommendedName>
        <fullName evidence="4">NusG domain-containing protein</fullName>
    </recommendedName>
</protein>
<proteinExistence type="predicted"/>
<name>A0AA45C6W7_9BACT</name>
<gene>
    <name evidence="2" type="ORF">C7380_108120</name>
</gene>
<keyword evidence="1" id="KW-0472">Membrane</keyword>
<comment type="caution">
    <text evidence="2">The sequence shown here is derived from an EMBL/GenBank/DDBJ whole genome shotgun (WGS) entry which is preliminary data.</text>
</comment>
<dbReference type="InterPro" id="IPR038690">
    <property type="entry name" value="NusG_2_sf"/>
</dbReference>
<dbReference type="Proteomes" id="UP000245921">
    <property type="component" value="Unassembled WGS sequence"/>
</dbReference>
<evidence type="ECO:0000313" key="2">
    <source>
        <dbReference type="EMBL" id="PWJ93290.1"/>
    </source>
</evidence>
<dbReference type="Gene3D" id="2.60.320.10">
    <property type="entry name" value="N-utilization substance G protein NusG, insert domain"/>
    <property type="match status" value="1"/>
</dbReference>
<evidence type="ECO:0008006" key="4">
    <source>
        <dbReference type="Google" id="ProtNLM"/>
    </source>
</evidence>
<keyword evidence="1" id="KW-0812">Transmembrane</keyword>
<evidence type="ECO:0000256" key="1">
    <source>
        <dbReference type="SAM" id="Phobius"/>
    </source>
</evidence>
<organism evidence="2 3">
    <name type="scientific">Oceanotoga teriensis</name>
    <dbReference type="NCBI Taxonomy" id="515440"/>
    <lineage>
        <taxon>Bacteria</taxon>
        <taxon>Thermotogati</taxon>
        <taxon>Thermotogota</taxon>
        <taxon>Thermotogae</taxon>
        <taxon>Petrotogales</taxon>
        <taxon>Petrotogaceae</taxon>
        <taxon>Oceanotoga</taxon>
    </lineage>
</organism>
<evidence type="ECO:0000313" key="3">
    <source>
        <dbReference type="Proteomes" id="UP000245921"/>
    </source>
</evidence>
<keyword evidence="3" id="KW-1185">Reference proteome</keyword>
<accession>A0AA45C6W7</accession>
<dbReference type="Pfam" id="PF07009">
    <property type="entry name" value="NusG_II"/>
    <property type="match status" value="1"/>
</dbReference>
<keyword evidence="1" id="KW-1133">Transmembrane helix</keyword>
<dbReference type="RefSeq" id="WP_109604814.1">
    <property type="nucleotide sequence ID" value="NZ_JAMHJO010000004.1"/>
</dbReference>
<sequence>MKKSDITIIILIVLTAIVFIAYQKLNSQKEGKLIAEIYVADELFGTYELTDEEQKILIDTIYGTNILIIHNKTIEMYESDCDNQLCVHMGAKSKNGEMIVCLPNKVFVEIKTK</sequence>
<dbReference type="AlphaFoldDB" id="A0AA45C6W7"/>
<dbReference type="CDD" id="cd09911">
    <property type="entry name" value="Lin0431_like"/>
    <property type="match status" value="1"/>
</dbReference>
<reference evidence="2 3" key="1">
    <citation type="submission" date="2018-05" db="EMBL/GenBank/DDBJ databases">
        <title>Genomic Encyclopedia of Type Strains, Phase IV (KMG-IV): sequencing the most valuable type-strain genomes for metagenomic binning, comparative biology and taxonomic classification.</title>
        <authorList>
            <person name="Goeker M."/>
        </authorList>
    </citation>
    <scope>NUCLEOTIDE SEQUENCE [LARGE SCALE GENOMIC DNA]</scope>
    <source>
        <strain evidence="2 3">DSM 24906</strain>
    </source>
</reference>
<feature type="transmembrane region" description="Helical" evidence="1">
    <location>
        <begin position="6"/>
        <end position="22"/>
    </location>
</feature>
<dbReference type="EMBL" id="QGGI01000008">
    <property type="protein sequence ID" value="PWJ93290.1"/>
    <property type="molecule type" value="Genomic_DNA"/>
</dbReference>